<feature type="domain" description="PAS" evidence="4">
    <location>
        <begin position="210"/>
        <end position="284"/>
    </location>
</feature>
<dbReference type="EMBL" id="LBBT01000175">
    <property type="protein sequence ID" value="KKY01548.1"/>
    <property type="molecule type" value="Genomic_DNA"/>
</dbReference>
<dbReference type="PROSITE" id="PS50045">
    <property type="entry name" value="SIGMA54_INTERACT_4"/>
    <property type="match status" value="1"/>
</dbReference>
<dbReference type="InterPro" id="IPR025662">
    <property type="entry name" value="Sigma_54_int_dom_ATP-bd_1"/>
</dbReference>
<dbReference type="InterPro" id="IPR036388">
    <property type="entry name" value="WH-like_DNA-bd_sf"/>
</dbReference>
<dbReference type="InterPro" id="IPR027417">
    <property type="entry name" value="P-loop_NTPase"/>
</dbReference>
<dbReference type="SUPFAM" id="SSF55785">
    <property type="entry name" value="PYP-like sensor domain (PAS domain)"/>
    <property type="match status" value="1"/>
</dbReference>
<dbReference type="FunFam" id="3.40.50.300:FF:000006">
    <property type="entry name" value="DNA-binding transcriptional regulator NtrC"/>
    <property type="match status" value="1"/>
</dbReference>
<dbReference type="PANTHER" id="PTHR32071">
    <property type="entry name" value="TRANSCRIPTIONAL REGULATORY PROTEIN"/>
    <property type="match status" value="1"/>
</dbReference>
<sequence>MKKRELAIVTLKKDAGEIYANQINYFLGDSIKINLYSFEEGGFTFFEEKLILLSVNLKYEEILKMCNLDAQIIIPNLTFEKSSFEKICKINKNETVFVYNLSKSMALETIAIICRLGVDIPNLIPCYPEMKKIPENSIVLTPGEKLNIEAKNCKIIDLEYRIIDLSSIADIAMKLNLESLIQEDLVKKFMDKIVPISYITEKLLVTQTKLENQFDFLLSAIDDGIIGVSNDGIVQFYSHVAREILSINGNEMIGKYIGEYVKSLDFDQIIKKEVPYFQKLIKVNNIDINMEIKYTHISVFNGFIIKVSKFHQAEKKQAKLRAQLMSSGNVSKYNFDDIIGCSDSIKNTKKIAYKMAQSDSSILIIGESGTGKELFAQSIHSASRRSQGPFVAVNCSTFQEGLLQSELFGYDEGAFTGARKGGKIGLFELANKGTIFLDEIGEMDLNSQATLLRVIQEKQIRRVGSDKIIDVDIRIIAATNRDLKKLVCENKFRKDLFYRLNVLPLKIAPLRNRNEDVFLIFESFKKNLDVKFSLSDELVEVFKTYSWEGNIRELRNLVEYCSYLDKSIIEVYDLPEYMLESIKHKDYCLELSKKNDIQNISNLKRDLRDYIFVLEKINNAYVLKQRIGRRKIYEYALAEKIFLTEQQIRSILIELQEFGFIKILSGRGGSVITEKGILFLEENKRV</sequence>
<accession>A0A0M3DGX5</accession>
<dbReference type="AlphaFoldDB" id="A0A0M3DGX5"/>
<proteinExistence type="predicted"/>
<protein>
    <submittedName>
        <fullName evidence="5">ATPase AAA</fullName>
    </submittedName>
</protein>
<dbReference type="InterPro" id="IPR000014">
    <property type="entry name" value="PAS"/>
</dbReference>
<evidence type="ECO:0000259" key="4">
    <source>
        <dbReference type="PROSITE" id="PS50112"/>
    </source>
</evidence>
<reference evidence="5 6" key="1">
    <citation type="submission" date="2015-04" db="EMBL/GenBank/DDBJ databases">
        <title>Microcin producing Clostridium sp. JC272T.</title>
        <authorList>
            <person name="Jyothsna T."/>
            <person name="Sasikala C."/>
            <person name="Ramana C."/>
        </authorList>
    </citation>
    <scope>NUCLEOTIDE SEQUENCE [LARGE SCALE GENOMIC DNA]</scope>
    <source>
        <strain evidence="5 6">JC272</strain>
    </source>
</reference>
<keyword evidence="1" id="KW-0547">Nucleotide-binding</keyword>
<dbReference type="CDD" id="cd00009">
    <property type="entry name" value="AAA"/>
    <property type="match status" value="1"/>
</dbReference>
<dbReference type="Gene3D" id="3.40.50.300">
    <property type="entry name" value="P-loop containing nucleotide triphosphate hydrolases"/>
    <property type="match status" value="1"/>
</dbReference>
<feature type="domain" description="Sigma-54 factor interaction" evidence="3">
    <location>
        <begin position="338"/>
        <end position="563"/>
    </location>
</feature>
<dbReference type="Gene3D" id="1.10.8.60">
    <property type="match status" value="1"/>
</dbReference>
<dbReference type="GO" id="GO:0006355">
    <property type="term" value="P:regulation of DNA-templated transcription"/>
    <property type="evidence" value="ECO:0007669"/>
    <property type="project" value="InterPro"/>
</dbReference>
<dbReference type="OrthoDB" id="9803970at2"/>
<dbReference type="PATRIC" id="fig|1629550.3.peg.1070"/>
<dbReference type="Pfam" id="PF00989">
    <property type="entry name" value="PAS"/>
    <property type="match status" value="1"/>
</dbReference>
<dbReference type="InterPro" id="IPR058031">
    <property type="entry name" value="AAA_lid_NorR"/>
</dbReference>
<dbReference type="InterPro" id="IPR003593">
    <property type="entry name" value="AAA+_ATPase"/>
</dbReference>
<keyword evidence="6" id="KW-1185">Reference proteome</keyword>
<dbReference type="Gene3D" id="3.30.450.20">
    <property type="entry name" value="PAS domain"/>
    <property type="match status" value="1"/>
</dbReference>
<organism evidence="5 6">
    <name type="scientific">Paraclostridium benzoelyticum</name>
    <dbReference type="NCBI Taxonomy" id="1629550"/>
    <lineage>
        <taxon>Bacteria</taxon>
        <taxon>Bacillati</taxon>
        <taxon>Bacillota</taxon>
        <taxon>Clostridia</taxon>
        <taxon>Peptostreptococcales</taxon>
        <taxon>Peptostreptococcaceae</taxon>
        <taxon>Paraclostridium</taxon>
    </lineage>
</organism>
<dbReference type="Pfam" id="PF25601">
    <property type="entry name" value="AAA_lid_14"/>
    <property type="match status" value="1"/>
</dbReference>
<dbReference type="InterPro" id="IPR025943">
    <property type="entry name" value="Sigma_54_int_dom_ATP-bd_2"/>
</dbReference>
<dbReference type="RefSeq" id="WP_046822808.1">
    <property type="nucleotide sequence ID" value="NZ_LBBT01000175.1"/>
</dbReference>
<comment type="caution">
    <text evidence="5">The sequence shown here is derived from an EMBL/GenBank/DDBJ whole genome shotgun (WGS) entry which is preliminary data.</text>
</comment>
<dbReference type="CDD" id="cd00130">
    <property type="entry name" value="PAS"/>
    <property type="match status" value="1"/>
</dbReference>
<evidence type="ECO:0000256" key="1">
    <source>
        <dbReference type="ARBA" id="ARBA00022741"/>
    </source>
</evidence>
<dbReference type="InterPro" id="IPR035965">
    <property type="entry name" value="PAS-like_dom_sf"/>
</dbReference>
<dbReference type="GO" id="GO:0005524">
    <property type="term" value="F:ATP binding"/>
    <property type="evidence" value="ECO:0007669"/>
    <property type="project" value="UniProtKB-KW"/>
</dbReference>
<dbReference type="PROSITE" id="PS00676">
    <property type="entry name" value="SIGMA54_INTERACT_2"/>
    <property type="match status" value="1"/>
</dbReference>
<evidence type="ECO:0000256" key="2">
    <source>
        <dbReference type="ARBA" id="ARBA00022840"/>
    </source>
</evidence>
<evidence type="ECO:0000259" key="3">
    <source>
        <dbReference type="PROSITE" id="PS50045"/>
    </source>
</evidence>
<dbReference type="Proteomes" id="UP000034407">
    <property type="component" value="Unassembled WGS sequence"/>
</dbReference>
<dbReference type="PANTHER" id="PTHR32071:SF57">
    <property type="entry name" value="C4-DICARBOXYLATE TRANSPORT TRANSCRIPTIONAL REGULATORY PROTEIN DCTD"/>
    <property type="match status" value="1"/>
</dbReference>
<dbReference type="PROSITE" id="PS00675">
    <property type="entry name" value="SIGMA54_INTERACT_1"/>
    <property type="match status" value="1"/>
</dbReference>
<evidence type="ECO:0000313" key="5">
    <source>
        <dbReference type="EMBL" id="KKY01548.1"/>
    </source>
</evidence>
<dbReference type="SMART" id="SM00382">
    <property type="entry name" value="AAA"/>
    <property type="match status" value="1"/>
</dbReference>
<name>A0A0M3DGX5_9FIRM</name>
<dbReference type="Pfam" id="PF00158">
    <property type="entry name" value="Sigma54_activat"/>
    <property type="match status" value="1"/>
</dbReference>
<dbReference type="InterPro" id="IPR013767">
    <property type="entry name" value="PAS_fold"/>
</dbReference>
<evidence type="ECO:0000313" key="6">
    <source>
        <dbReference type="Proteomes" id="UP000034407"/>
    </source>
</evidence>
<dbReference type="Gene3D" id="1.10.10.10">
    <property type="entry name" value="Winged helix-like DNA-binding domain superfamily/Winged helix DNA-binding domain"/>
    <property type="match status" value="1"/>
</dbReference>
<dbReference type="PROSITE" id="PS50112">
    <property type="entry name" value="PAS"/>
    <property type="match status" value="1"/>
</dbReference>
<gene>
    <name evidence="5" type="ORF">VN21_08155</name>
</gene>
<keyword evidence="2" id="KW-0067">ATP-binding</keyword>
<dbReference type="InterPro" id="IPR002078">
    <property type="entry name" value="Sigma_54_int"/>
</dbReference>
<dbReference type="SMART" id="SM00091">
    <property type="entry name" value="PAS"/>
    <property type="match status" value="1"/>
</dbReference>
<dbReference type="SUPFAM" id="SSF52540">
    <property type="entry name" value="P-loop containing nucleoside triphosphate hydrolases"/>
    <property type="match status" value="1"/>
</dbReference>